<evidence type="ECO:0000256" key="1">
    <source>
        <dbReference type="ARBA" id="ARBA00023295"/>
    </source>
</evidence>
<dbReference type="EMBL" id="JAMTCO010000002">
    <property type="protein sequence ID" value="MCP2268190.1"/>
    <property type="molecule type" value="Genomic_DNA"/>
</dbReference>
<feature type="domain" description="Fibronectin type-III" evidence="5">
    <location>
        <begin position="87"/>
        <end position="172"/>
    </location>
</feature>
<feature type="compositionally biased region" description="Polar residues" evidence="3">
    <location>
        <begin position="1"/>
        <end position="17"/>
    </location>
</feature>
<dbReference type="Proteomes" id="UP001205185">
    <property type="component" value="Unassembled WGS sequence"/>
</dbReference>
<dbReference type="Gene3D" id="2.60.40.10">
    <property type="entry name" value="Immunoglobulins"/>
    <property type="match status" value="1"/>
</dbReference>
<keyword evidence="4" id="KW-1133">Transmembrane helix</keyword>
<keyword evidence="2" id="KW-0624">Polysaccharide degradation</keyword>
<name>A0ABT1I6E1_9PSEU</name>
<keyword evidence="2" id="KW-0119">Carbohydrate metabolism</keyword>
<feature type="region of interest" description="Disordered" evidence="3">
    <location>
        <begin position="1"/>
        <end position="27"/>
    </location>
</feature>
<comment type="caution">
    <text evidence="6">The sequence shown here is derived from an EMBL/GenBank/DDBJ whole genome shotgun (WGS) entry which is preliminary data.</text>
</comment>
<dbReference type="InterPro" id="IPR003961">
    <property type="entry name" value="FN3_dom"/>
</dbReference>
<dbReference type="InterPro" id="IPR013783">
    <property type="entry name" value="Ig-like_fold"/>
</dbReference>
<evidence type="ECO:0000313" key="7">
    <source>
        <dbReference type="Proteomes" id="UP001205185"/>
    </source>
</evidence>
<reference evidence="6 7" key="1">
    <citation type="submission" date="2022-06" db="EMBL/GenBank/DDBJ databases">
        <title>Genomic Encyclopedia of Archaeal and Bacterial Type Strains, Phase II (KMG-II): from individual species to whole genera.</title>
        <authorList>
            <person name="Goeker M."/>
        </authorList>
    </citation>
    <scope>NUCLEOTIDE SEQUENCE [LARGE SCALE GENOMIC DNA]</scope>
    <source>
        <strain evidence="6 7">DSM 44255</strain>
    </source>
</reference>
<keyword evidence="7" id="KW-1185">Reference proteome</keyword>
<evidence type="ECO:0000256" key="4">
    <source>
        <dbReference type="SAM" id="Phobius"/>
    </source>
</evidence>
<dbReference type="Pfam" id="PF00041">
    <property type="entry name" value="fn3"/>
    <property type="match status" value="1"/>
</dbReference>
<proteinExistence type="predicted"/>
<dbReference type="CDD" id="cd00063">
    <property type="entry name" value="FN3"/>
    <property type="match status" value="1"/>
</dbReference>
<sequence>MNGATPTRSQLHNNVSQTVTGGPRVRGVRPRNRLLAWGSAAIFIGAAVLVLRAPQPPPGPGPAPIPPPERVSRFAADDVVLPDPGAPPDTPRDLKVRPSPGRLVVSWAGAARATGYQVRWSGAGHPGGIRLVATRDTQLDGLSDGQEYRIEVRAVDGFGQLSAPEVAKGNPGPGDTSWRGGLSGLLDDFPDDSTLRADTVGSLWHLSGYRGCVDLGARATGEVGLPIDLGCGADEAVLRARRPIVLDESTRDGVLGRVAVLADAAGPGGRLKVDLVPGPADRVGSLDGTGTLPPGTVRAVVDDSGASVGERGAFVATPGPRGAGALHLFEVRVTRTEVTLSQDGRVVASSPVVPSWRTAWVLVGVRGPEGRRARVHIASAGFTGAATPIPQVVETPVNLATRQVLDPSTSAPSAGILRRPLVNALSARMVVTLVVSAGMDVSRVQIQLGTALLPAPPVVPTPPTAPGSVLTVAAEIPQALLGGNGSDSLSPLVVRAPGAGPGALVQESYLELVPGPVATVRTTTQPARTDRQRPTVDALPAARLVLGDSAGRPLPSPVVPAQGRLVLTVALSGAAAQWDTGGLEGVQGFQLWVDGRMTASLPTATNTGAPGGQYAIPVGLTGRAVGEHTVEVRVIGTSGARGSVLSQFTVA</sequence>
<dbReference type="InterPro" id="IPR036116">
    <property type="entry name" value="FN3_sf"/>
</dbReference>
<feature type="transmembrane region" description="Helical" evidence="4">
    <location>
        <begin position="34"/>
        <end position="53"/>
    </location>
</feature>
<accession>A0ABT1I6E1</accession>
<evidence type="ECO:0000256" key="3">
    <source>
        <dbReference type="SAM" id="MobiDB-lite"/>
    </source>
</evidence>
<keyword evidence="1" id="KW-0326">Glycosidase</keyword>
<dbReference type="SMART" id="SM00060">
    <property type="entry name" value="FN3"/>
    <property type="match status" value="1"/>
</dbReference>
<evidence type="ECO:0000313" key="6">
    <source>
        <dbReference type="EMBL" id="MCP2268190.1"/>
    </source>
</evidence>
<gene>
    <name evidence="6" type="ORF">LV75_000676</name>
</gene>
<keyword evidence="1" id="KW-0378">Hydrolase</keyword>
<keyword evidence="4" id="KW-0472">Membrane</keyword>
<evidence type="ECO:0000259" key="5">
    <source>
        <dbReference type="PROSITE" id="PS50853"/>
    </source>
</evidence>
<dbReference type="SUPFAM" id="SSF49265">
    <property type="entry name" value="Fibronectin type III"/>
    <property type="match status" value="1"/>
</dbReference>
<organism evidence="6 7">
    <name type="scientific">Actinokineospora diospyrosa</name>
    <dbReference type="NCBI Taxonomy" id="103728"/>
    <lineage>
        <taxon>Bacteria</taxon>
        <taxon>Bacillati</taxon>
        <taxon>Actinomycetota</taxon>
        <taxon>Actinomycetes</taxon>
        <taxon>Pseudonocardiales</taxon>
        <taxon>Pseudonocardiaceae</taxon>
        <taxon>Actinokineospora</taxon>
    </lineage>
</organism>
<keyword evidence="4" id="KW-0812">Transmembrane</keyword>
<dbReference type="PROSITE" id="PS50853">
    <property type="entry name" value="FN3"/>
    <property type="match status" value="1"/>
</dbReference>
<evidence type="ECO:0000256" key="2">
    <source>
        <dbReference type="ARBA" id="ARBA00023326"/>
    </source>
</evidence>
<protein>
    <submittedName>
        <fullName evidence="6">Fibronectin type III domain-containing protein</fullName>
    </submittedName>
</protein>